<dbReference type="RefSeq" id="WP_186994484.1">
    <property type="nucleotide sequence ID" value="NZ_JACOQG010000005.1"/>
</dbReference>
<sequence>MNRQKSGSVWMVLPLYIFTVVFVICPLIYMVALSFATPNAGYGVTWKFTLENYRNILEPVYLNTFVESLKLALTSTVIIVLIGYPFGYFMAKMSDRWKRKAQFLLSVPFWVNSLIRLYGWIIILQKKGLLNFILLKLGIIEKPLSILYSYPAVIIGMVYVLLPFMILSVYSSAEKLDWSYVEAARDLGASRLQAFFTVSLKLTLPGLLSGVILTFIPSMGLFFIADILGGNKVVLVGSLIQDQMTRGSNWPFAAALAVVMMLLTTIMIMIYRKVTNAKKLEGIG</sequence>
<evidence type="ECO:0000256" key="1">
    <source>
        <dbReference type="ARBA" id="ARBA00004651"/>
    </source>
</evidence>
<dbReference type="PROSITE" id="PS50928">
    <property type="entry name" value="ABC_TM1"/>
    <property type="match status" value="1"/>
</dbReference>
<evidence type="ECO:0000256" key="2">
    <source>
        <dbReference type="ARBA" id="ARBA00007069"/>
    </source>
</evidence>
<comment type="similarity">
    <text evidence="2">Belongs to the binding-protein-dependent transport system permease family. CysTW subfamily.</text>
</comment>
<keyword evidence="6 8" id="KW-1133">Transmembrane helix</keyword>
<dbReference type="PANTHER" id="PTHR42929:SF1">
    <property type="entry name" value="INNER MEMBRANE ABC TRANSPORTER PERMEASE PROTEIN YDCU-RELATED"/>
    <property type="match status" value="1"/>
</dbReference>
<dbReference type="InterPro" id="IPR035906">
    <property type="entry name" value="MetI-like_sf"/>
</dbReference>
<dbReference type="Gene3D" id="1.10.3720.10">
    <property type="entry name" value="MetI-like"/>
    <property type="match status" value="1"/>
</dbReference>
<feature type="transmembrane region" description="Helical" evidence="8">
    <location>
        <begin position="103"/>
        <end position="125"/>
    </location>
</feature>
<dbReference type="EMBL" id="JACOQG010000005">
    <property type="protein sequence ID" value="MBC5779061.1"/>
    <property type="molecule type" value="Genomic_DNA"/>
</dbReference>
<evidence type="ECO:0000256" key="8">
    <source>
        <dbReference type="RuleBase" id="RU363032"/>
    </source>
</evidence>
<feature type="transmembrane region" description="Helical" evidence="8">
    <location>
        <begin position="207"/>
        <end position="230"/>
    </location>
</feature>
<keyword evidence="5 8" id="KW-0812">Transmembrane</keyword>
<feature type="transmembrane region" description="Helical" evidence="8">
    <location>
        <begin position="71"/>
        <end position="91"/>
    </location>
</feature>
<dbReference type="PANTHER" id="PTHR42929">
    <property type="entry name" value="INNER MEMBRANE ABC TRANSPORTER PERMEASE PROTEIN YDCU-RELATED-RELATED"/>
    <property type="match status" value="1"/>
</dbReference>
<evidence type="ECO:0000313" key="10">
    <source>
        <dbReference type="EMBL" id="MBC5779061.1"/>
    </source>
</evidence>
<gene>
    <name evidence="10" type="ORF">H8Z82_05200</name>
</gene>
<dbReference type="Pfam" id="PF00528">
    <property type="entry name" value="BPD_transp_1"/>
    <property type="match status" value="1"/>
</dbReference>
<dbReference type="Proteomes" id="UP000649826">
    <property type="component" value="Unassembled WGS sequence"/>
</dbReference>
<proteinExistence type="inferred from homology"/>
<evidence type="ECO:0000256" key="7">
    <source>
        <dbReference type="ARBA" id="ARBA00023136"/>
    </source>
</evidence>
<evidence type="ECO:0000256" key="5">
    <source>
        <dbReference type="ARBA" id="ARBA00022692"/>
    </source>
</evidence>
<accession>A0ABR7IGE8</accession>
<feature type="transmembrane region" description="Helical" evidence="8">
    <location>
        <begin position="145"/>
        <end position="170"/>
    </location>
</feature>
<comment type="subcellular location">
    <subcellularLocation>
        <location evidence="1 8">Cell membrane</location>
        <topology evidence="1 8">Multi-pass membrane protein</topology>
    </subcellularLocation>
</comment>
<keyword evidence="3 8" id="KW-0813">Transport</keyword>
<keyword evidence="4" id="KW-1003">Cell membrane</keyword>
<evidence type="ECO:0000259" key="9">
    <source>
        <dbReference type="PROSITE" id="PS50928"/>
    </source>
</evidence>
<keyword evidence="11" id="KW-1185">Reference proteome</keyword>
<dbReference type="InterPro" id="IPR000515">
    <property type="entry name" value="MetI-like"/>
</dbReference>
<evidence type="ECO:0000256" key="6">
    <source>
        <dbReference type="ARBA" id="ARBA00022989"/>
    </source>
</evidence>
<reference evidence="10 11" key="1">
    <citation type="submission" date="2020-08" db="EMBL/GenBank/DDBJ databases">
        <title>Genome public.</title>
        <authorList>
            <person name="Liu C."/>
            <person name="Sun Q."/>
        </authorList>
    </citation>
    <scope>NUCLEOTIDE SEQUENCE [LARGE SCALE GENOMIC DNA]</scope>
    <source>
        <strain evidence="10 11">M29</strain>
    </source>
</reference>
<dbReference type="CDD" id="cd06261">
    <property type="entry name" value="TM_PBP2"/>
    <property type="match status" value="1"/>
</dbReference>
<keyword evidence="7 8" id="KW-0472">Membrane</keyword>
<comment type="caution">
    <text evidence="10">The sequence shown here is derived from an EMBL/GenBank/DDBJ whole genome shotgun (WGS) entry which is preliminary data.</text>
</comment>
<feature type="transmembrane region" description="Helical" evidence="8">
    <location>
        <begin position="12"/>
        <end position="36"/>
    </location>
</feature>
<name>A0ABR7IGE8_9FIRM</name>
<feature type="domain" description="ABC transmembrane type-1" evidence="9">
    <location>
        <begin position="65"/>
        <end position="271"/>
    </location>
</feature>
<dbReference type="SUPFAM" id="SSF161098">
    <property type="entry name" value="MetI-like"/>
    <property type="match status" value="1"/>
</dbReference>
<evidence type="ECO:0000256" key="3">
    <source>
        <dbReference type="ARBA" id="ARBA00022448"/>
    </source>
</evidence>
<feature type="transmembrane region" description="Helical" evidence="8">
    <location>
        <begin position="250"/>
        <end position="271"/>
    </location>
</feature>
<organism evidence="10 11">
    <name type="scientific">Blautia difficilis</name>
    <dbReference type="NCBI Taxonomy" id="2763027"/>
    <lineage>
        <taxon>Bacteria</taxon>
        <taxon>Bacillati</taxon>
        <taxon>Bacillota</taxon>
        <taxon>Clostridia</taxon>
        <taxon>Lachnospirales</taxon>
        <taxon>Lachnospiraceae</taxon>
        <taxon>Blautia</taxon>
    </lineage>
</organism>
<evidence type="ECO:0000256" key="4">
    <source>
        <dbReference type="ARBA" id="ARBA00022475"/>
    </source>
</evidence>
<evidence type="ECO:0000313" key="11">
    <source>
        <dbReference type="Proteomes" id="UP000649826"/>
    </source>
</evidence>
<protein>
    <submittedName>
        <fullName evidence="10">ABC transporter permease</fullName>
    </submittedName>
</protein>